<feature type="binding site" evidence="3">
    <location>
        <position position="190"/>
    </location>
    <ligand>
        <name>Zn(2+)</name>
        <dbReference type="ChEBI" id="CHEBI:29105"/>
    </ligand>
</feature>
<feature type="binding site" evidence="3">
    <location>
        <position position="190"/>
    </location>
    <ligand>
        <name>Fe cation</name>
        <dbReference type="ChEBI" id="CHEBI:24875"/>
    </ligand>
</feature>
<dbReference type="InterPro" id="IPR046342">
    <property type="entry name" value="CBS_dom_sf"/>
</dbReference>
<evidence type="ECO:0000256" key="2">
    <source>
        <dbReference type="PROSITE-ProRule" id="PRU00703"/>
    </source>
</evidence>
<feature type="binding site" evidence="3">
    <location>
        <position position="174"/>
    </location>
    <ligand>
        <name>Zn(2+)</name>
        <dbReference type="ChEBI" id="CHEBI:29105"/>
    </ligand>
</feature>
<dbReference type="Proteomes" id="UP000011575">
    <property type="component" value="Unassembled WGS sequence"/>
</dbReference>
<sequence>MHREFLGVSESDPLAEAAALLVDEGTNCLVVLRGGEPVGRLGCRDALGALLDAGSLDTDGPTVGSVMGPPLPTVAPDDALAVVEERLVSEGADRVVAVDDGAAVGVVTAEDALAAGAPRTGNGAHDVVADEAALEDTRAADAPMAGTNGGIDPAVASSSTDASGSATQGVCESCGALVPDLVSANGQAVCPECRDV</sequence>
<evidence type="ECO:0000313" key="8">
    <source>
        <dbReference type="Proteomes" id="UP000011575"/>
    </source>
</evidence>
<evidence type="ECO:0000256" key="3">
    <source>
        <dbReference type="PROSITE-ProRule" id="PRU01249"/>
    </source>
</evidence>
<dbReference type="STRING" id="1230454.C461_07774"/>
<dbReference type="Pfam" id="PF00571">
    <property type="entry name" value="CBS"/>
    <property type="match status" value="2"/>
</dbReference>
<dbReference type="SMART" id="SM00116">
    <property type="entry name" value="CBS"/>
    <property type="match status" value="2"/>
</dbReference>
<organism evidence="7 8">
    <name type="scientific">Halorubrum aidingense JCM 13560</name>
    <dbReference type="NCBI Taxonomy" id="1230454"/>
    <lineage>
        <taxon>Archaea</taxon>
        <taxon>Methanobacteriati</taxon>
        <taxon>Methanobacteriota</taxon>
        <taxon>Stenosarchaea group</taxon>
        <taxon>Halobacteria</taxon>
        <taxon>Halobacteriales</taxon>
        <taxon>Haloferacaceae</taxon>
        <taxon>Halorubrum</taxon>
    </lineage>
</organism>
<evidence type="ECO:0000259" key="5">
    <source>
        <dbReference type="PROSITE" id="PS51371"/>
    </source>
</evidence>
<keyword evidence="3" id="KW-0479">Metal-binding</keyword>
<protein>
    <submittedName>
        <fullName evidence="7">XRE family transcriptional regulator</fullName>
    </submittedName>
</protein>
<feature type="binding site" evidence="3">
    <location>
        <position position="174"/>
    </location>
    <ligand>
        <name>Fe cation</name>
        <dbReference type="ChEBI" id="CHEBI:24875"/>
    </ligand>
</feature>
<reference evidence="7 8" key="1">
    <citation type="journal article" date="2014" name="PLoS Genet.">
        <title>Phylogenetically driven sequencing of extremely halophilic archaea reveals strategies for static and dynamic osmo-response.</title>
        <authorList>
            <person name="Becker E.A."/>
            <person name="Seitzer P.M."/>
            <person name="Tritt A."/>
            <person name="Larsen D."/>
            <person name="Krusor M."/>
            <person name="Yao A.I."/>
            <person name="Wu D."/>
            <person name="Madern D."/>
            <person name="Eisen J.A."/>
            <person name="Darling A.E."/>
            <person name="Facciotti M.T."/>
        </authorList>
    </citation>
    <scope>NUCLEOTIDE SEQUENCE [LARGE SCALE GENOMIC DNA]</scope>
    <source>
        <strain evidence="7 8">JCM 13560</strain>
    </source>
</reference>
<feature type="compositionally biased region" description="Low complexity" evidence="4">
    <location>
        <begin position="154"/>
        <end position="163"/>
    </location>
</feature>
<feature type="binding site" evidence="3">
    <location>
        <position position="193"/>
    </location>
    <ligand>
        <name>Zn(2+)</name>
        <dbReference type="ChEBI" id="CHEBI:29105"/>
    </ligand>
</feature>
<gene>
    <name evidence="7" type="ORF">C461_07774</name>
</gene>
<dbReference type="GO" id="GO:0046872">
    <property type="term" value="F:metal ion binding"/>
    <property type="evidence" value="ECO:0007669"/>
    <property type="project" value="UniProtKB-KW"/>
</dbReference>
<evidence type="ECO:0000256" key="4">
    <source>
        <dbReference type="SAM" id="MobiDB-lite"/>
    </source>
</evidence>
<feature type="binding site" evidence="3">
    <location>
        <position position="193"/>
    </location>
    <ligand>
        <name>Fe cation</name>
        <dbReference type="ChEBI" id="CHEBI:24875"/>
    </ligand>
</feature>
<name>M0PCM3_9EURY</name>
<accession>M0PCM3</accession>
<keyword evidence="1 2" id="KW-0129">CBS domain</keyword>
<dbReference type="EMBL" id="AOJI01000022">
    <property type="protein sequence ID" value="EMA67608.1"/>
    <property type="molecule type" value="Genomic_DNA"/>
</dbReference>
<proteinExistence type="predicted"/>
<dbReference type="InterPro" id="IPR051257">
    <property type="entry name" value="Diverse_CBS-Domain"/>
</dbReference>
<keyword evidence="8" id="KW-1185">Reference proteome</keyword>
<evidence type="ECO:0000313" key="7">
    <source>
        <dbReference type="EMBL" id="EMA67608.1"/>
    </source>
</evidence>
<feature type="binding site" evidence="3">
    <location>
        <position position="171"/>
    </location>
    <ligand>
        <name>Zn(2+)</name>
        <dbReference type="ChEBI" id="CHEBI:29105"/>
    </ligand>
</feature>
<evidence type="ECO:0000259" key="6">
    <source>
        <dbReference type="PROSITE" id="PS51901"/>
    </source>
</evidence>
<feature type="binding site" evidence="3">
    <location>
        <position position="171"/>
    </location>
    <ligand>
        <name>Fe cation</name>
        <dbReference type="ChEBI" id="CHEBI:24875"/>
    </ligand>
</feature>
<keyword evidence="3" id="KW-0408">Iron</keyword>
<dbReference type="SUPFAM" id="SSF54631">
    <property type="entry name" value="CBS-domain pair"/>
    <property type="match status" value="1"/>
</dbReference>
<keyword evidence="3" id="KW-0862">Zinc</keyword>
<dbReference type="PROSITE" id="PS51901">
    <property type="entry name" value="ACP_MB"/>
    <property type="match status" value="1"/>
</dbReference>
<dbReference type="AlphaFoldDB" id="M0PCM3"/>
<comment type="caution">
    <text evidence="7">The sequence shown here is derived from an EMBL/GenBank/DDBJ whole genome shotgun (WGS) entry which is preliminary data.</text>
</comment>
<feature type="region of interest" description="Disordered" evidence="4">
    <location>
        <begin position="142"/>
        <end position="163"/>
    </location>
</feature>
<dbReference type="PANTHER" id="PTHR43080">
    <property type="entry name" value="CBS DOMAIN-CONTAINING PROTEIN CBSX3, MITOCHONDRIAL"/>
    <property type="match status" value="1"/>
</dbReference>
<dbReference type="CDD" id="cd02205">
    <property type="entry name" value="CBS_pair_SF"/>
    <property type="match status" value="1"/>
</dbReference>
<dbReference type="Gene3D" id="3.10.580.10">
    <property type="entry name" value="CBS-domain"/>
    <property type="match status" value="1"/>
</dbReference>
<feature type="domain" description="CBS" evidence="5">
    <location>
        <begin position="67"/>
        <end position="127"/>
    </location>
</feature>
<feature type="domain" description="ACP-type MB" evidence="6">
    <location>
        <begin position="166"/>
        <end position="196"/>
    </location>
</feature>
<dbReference type="InterPro" id="IPR044065">
    <property type="entry name" value="ACP_MB"/>
</dbReference>
<dbReference type="InterPro" id="IPR000644">
    <property type="entry name" value="CBS_dom"/>
</dbReference>
<evidence type="ECO:0000256" key="1">
    <source>
        <dbReference type="ARBA" id="ARBA00023122"/>
    </source>
</evidence>
<feature type="domain" description="CBS" evidence="5">
    <location>
        <begin position="1"/>
        <end position="58"/>
    </location>
</feature>
<dbReference type="PROSITE" id="PS51371">
    <property type="entry name" value="CBS"/>
    <property type="match status" value="2"/>
</dbReference>
<dbReference type="PANTHER" id="PTHR43080:SF2">
    <property type="entry name" value="CBS DOMAIN-CONTAINING PROTEIN"/>
    <property type="match status" value="1"/>
</dbReference>
<dbReference type="PATRIC" id="fig|1230454.4.peg.1569"/>